<keyword evidence="3" id="KW-1003">Cell membrane</keyword>
<dbReference type="SUPFAM" id="SSF103088">
    <property type="entry name" value="OmpA-like"/>
    <property type="match status" value="1"/>
</dbReference>
<dbReference type="Proteomes" id="UP000636938">
    <property type="component" value="Unassembled WGS sequence"/>
</dbReference>
<feature type="domain" description="OmpA-like" evidence="10">
    <location>
        <begin position="156"/>
        <end position="276"/>
    </location>
</feature>
<dbReference type="EMBL" id="JACSQS010000001">
    <property type="protein sequence ID" value="MBD7953130.1"/>
    <property type="molecule type" value="Genomic_DNA"/>
</dbReference>
<dbReference type="NCBIfam" id="NF006541">
    <property type="entry name" value="PRK09038.1"/>
    <property type="match status" value="1"/>
</dbReference>
<keyword evidence="11" id="KW-0966">Cell projection</keyword>
<comment type="similarity">
    <text evidence="2">Belongs to the MotB family.</text>
</comment>
<feature type="region of interest" description="Disordered" evidence="8">
    <location>
        <begin position="282"/>
        <end position="331"/>
    </location>
</feature>
<dbReference type="PANTHER" id="PTHR30329:SF20">
    <property type="entry name" value="EXPORTED PROTEIN"/>
    <property type="match status" value="1"/>
</dbReference>
<dbReference type="Pfam" id="PF13677">
    <property type="entry name" value="MotB_plug"/>
    <property type="match status" value="1"/>
</dbReference>
<keyword evidence="12" id="KW-1185">Reference proteome</keyword>
<dbReference type="InterPro" id="IPR025713">
    <property type="entry name" value="MotB-like_N_dom"/>
</dbReference>
<dbReference type="PROSITE" id="PS51123">
    <property type="entry name" value="OMPA_2"/>
    <property type="match status" value="1"/>
</dbReference>
<comment type="subcellular location">
    <subcellularLocation>
        <location evidence="1">Cell membrane</location>
        <topology evidence="1">Single-pass membrane protein</topology>
    </subcellularLocation>
</comment>
<feature type="transmembrane region" description="Helical" evidence="9">
    <location>
        <begin position="20"/>
        <end position="37"/>
    </location>
</feature>
<organism evidence="11 12">
    <name type="scientific">Stenotrophomonas lacuserhaii</name>
    <dbReference type="NCBI Taxonomy" id="2760084"/>
    <lineage>
        <taxon>Bacteria</taxon>
        <taxon>Pseudomonadati</taxon>
        <taxon>Pseudomonadota</taxon>
        <taxon>Gammaproteobacteria</taxon>
        <taxon>Lysobacterales</taxon>
        <taxon>Lysobacteraceae</taxon>
        <taxon>Stenotrophomonas</taxon>
    </lineage>
</organism>
<evidence type="ECO:0000256" key="8">
    <source>
        <dbReference type="SAM" id="MobiDB-lite"/>
    </source>
</evidence>
<gene>
    <name evidence="11" type="primary">motD</name>
    <name evidence="11" type="ORF">H9654_02830</name>
</gene>
<evidence type="ECO:0000256" key="1">
    <source>
        <dbReference type="ARBA" id="ARBA00004162"/>
    </source>
</evidence>
<name>A0A8X8FQP6_9GAMM</name>
<sequence>MARRKHHEEHANHEAWAIPYADLMTLLLAFFVVMYAISSVNEGKYRVVAAALSTAFGSAPRTLNPVQVGSNQVKGGGWDAPSVINAGSRVGPSAPAPANDPSLLPAMASQMRSPVSFRDQEQLKQAERQLNAIAGRLTATLAPLIDRGMITVRRTELWIEVEINSDILFPTGASVLDVQARDTLSTLAGVLRGVPNSVRVEGHTDNVPIATAQFPSNWELSAARAASVVHLFADQGLQPARLAMVGYGEFRPREDNTSAVGRNRNRRVMVIILADTTHGVDPISERLNASTGSAAPAPITPISLPPTPQAPRAPAAAGSPIGAAVTPAMKE</sequence>
<evidence type="ECO:0000313" key="11">
    <source>
        <dbReference type="EMBL" id="MBD7953130.1"/>
    </source>
</evidence>
<evidence type="ECO:0000256" key="6">
    <source>
        <dbReference type="ARBA" id="ARBA00023136"/>
    </source>
</evidence>
<dbReference type="InterPro" id="IPR050330">
    <property type="entry name" value="Bact_OuterMem_StrucFunc"/>
</dbReference>
<feature type="compositionally biased region" description="Low complexity" evidence="8">
    <location>
        <begin position="312"/>
        <end position="324"/>
    </location>
</feature>
<dbReference type="Pfam" id="PF00691">
    <property type="entry name" value="OmpA"/>
    <property type="match status" value="1"/>
</dbReference>
<dbReference type="InterPro" id="IPR006665">
    <property type="entry name" value="OmpA-like"/>
</dbReference>
<comment type="caution">
    <text evidence="11">The sequence shown here is derived from an EMBL/GenBank/DDBJ whole genome shotgun (WGS) entry which is preliminary data.</text>
</comment>
<evidence type="ECO:0000256" key="2">
    <source>
        <dbReference type="ARBA" id="ARBA00008914"/>
    </source>
</evidence>
<keyword evidence="11" id="KW-0969">Cilium</keyword>
<evidence type="ECO:0000256" key="4">
    <source>
        <dbReference type="ARBA" id="ARBA00022692"/>
    </source>
</evidence>
<dbReference type="GO" id="GO:0005886">
    <property type="term" value="C:plasma membrane"/>
    <property type="evidence" value="ECO:0007669"/>
    <property type="project" value="UniProtKB-SubCell"/>
</dbReference>
<protein>
    <submittedName>
        <fullName evidence="11">Flagellar motor protein MotD</fullName>
    </submittedName>
</protein>
<dbReference type="PANTHER" id="PTHR30329">
    <property type="entry name" value="STATOR ELEMENT OF FLAGELLAR MOTOR COMPLEX"/>
    <property type="match status" value="1"/>
</dbReference>
<accession>A0A8X8FQP6</accession>
<evidence type="ECO:0000313" key="12">
    <source>
        <dbReference type="Proteomes" id="UP000636938"/>
    </source>
</evidence>
<keyword evidence="6 7" id="KW-0472">Membrane</keyword>
<proteinExistence type="inferred from homology"/>
<dbReference type="InterPro" id="IPR036737">
    <property type="entry name" value="OmpA-like_sf"/>
</dbReference>
<evidence type="ECO:0000256" key="5">
    <source>
        <dbReference type="ARBA" id="ARBA00022989"/>
    </source>
</evidence>
<keyword evidence="5 9" id="KW-1133">Transmembrane helix</keyword>
<reference evidence="11 12" key="1">
    <citation type="submission" date="2020-08" db="EMBL/GenBank/DDBJ databases">
        <title>A Genomic Blueprint of the Chicken Gut Microbiome.</title>
        <authorList>
            <person name="Gilroy R."/>
            <person name="Ravi A."/>
            <person name="Getino M."/>
            <person name="Pursley I."/>
            <person name="Horton D.L."/>
            <person name="Alikhan N.-F."/>
            <person name="Baker D."/>
            <person name="Gharbi K."/>
            <person name="Hall N."/>
            <person name="Watson M."/>
            <person name="Adriaenssens E.M."/>
            <person name="Foster-Nyarko E."/>
            <person name="Jarju S."/>
            <person name="Secka A."/>
            <person name="Antonio M."/>
            <person name="Oren A."/>
            <person name="Chaudhuri R."/>
            <person name="La Ragione R.M."/>
            <person name="Hildebrand F."/>
            <person name="Pallen M.J."/>
        </authorList>
    </citation>
    <scope>NUCLEOTIDE SEQUENCE [LARGE SCALE GENOMIC DNA]</scope>
    <source>
        <strain evidence="11 12">Sa5BUN4</strain>
    </source>
</reference>
<dbReference type="AlphaFoldDB" id="A0A8X8FQP6"/>
<evidence type="ECO:0000256" key="7">
    <source>
        <dbReference type="PROSITE-ProRule" id="PRU00473"/>
    </source>
</evidence>
<evidence type="ECO:0000256" key="3">
    <source>
        <dbReference type="ARBA" id="ARBA00022475"/>
    </source>
</evidence>
<dbReference type="CDD" id="cd07185">
    <property type="entry name" value="OmpA_C-like"/>
    <property type="match status" value="1"/>
</dbReference>
<dbReference type="RefSeq" id="WP_191768810.1">
    <property type="nucleotide sequence ID" value="NZ_JACSQS010000001.1"/>
</dbReference>
<keyword evidence="11" id="KW-0282">Flagellum</keyword>
<keyword evidence="4 9" id="KW-0812">Transmembrane</keyword>
<dbReference type="Gene3D" id="3.30.1330.60">
    <property type="entry name" value="OmpA-like domain"/>
    <property type="match status" value="1"/>
</dbReference>
<evidence type="ECO:0000256" key="9">
    <source>
        <dbReference type="SAM" id="Phobius"/>
    </source>
</evidence>
<evidence type="ECO:0000259" key="10">
    <source>
        <dbReference type="PROSITE" id="PS51123"/>
    </source>
</evidence>